<dbReference type="PANTHER" id="PTHR21310:SF51">
    <property type="entry name" value="AMINOGLYCOSIDE PHOSPHOTRANSFERASE DOMAIN-CONTAINING PROTEIN"/>
    <property type="match status" value="1"/>
</dbReference>
<proteinExistence type="predicted"/>
<organism evidence="3 4">
    <name type="scientific">Pseudocercospora musae</name>
    <dbReference type="NCBI Taxonomy" id="113226"/>
    <lineage>
        <taxon>Eukaryota</taxon>
        <taxon>Fungi</taxon>
        <taxon>Dikarya</taxon>
        <taxon>Ascomycota</taxon>
        <taxon>Pezizomycotina</taxon>
        <taxon>Dothideomycetes</taxon>
        <taxon>Dothideomycetidae</taxon>
        <taxon>Mycosphaerellales</taxon>
        <taxon>Mycosphaerellaceae</taxon>
        <taxon>Pseudocercospora</taxon>
    </lineage>
</organism>
<feature type="compositionally biased region" description="Basic residues" evidence="1">
    <location>
        <begin position="1"/>
        <end position="12"/>
    </location>
</feature>
<feature type="region of interest" description="Disordered" evidence="1">
    <location>
        <begin position="51"/>
        <end position="106"/>
    </location>
</feature>
<name>A0A139I082_9PEZI</name>
<dbReference type="InterPro" id="IPR011009">
    <property type="entry name" value="Kinase-like_dom_sf"/>
</dbReference>
<dbReference type="EMBL" id="LFZO01000488">
    <property type="protein sequence ID" value="KXT08126.1"/>
    <property type="molecule type" value="Genomic_DNA"/>
</dbReference>
<dbReference type="SUPFAM" id="SSF56112">
    <property type="entry name" value="Protein kinase-like (PK-like)"/>
    <property type="match status" value="1"/>
</dbReference>
<dbReference type="Proteomes" id="UP000073492">
    <property type="component" value="Unassembled WGS sequence"/>
</dbReference>
<keyword evidence="4" id="KW-1185">Reference proteome</keyword>
<feature type="compositionally biased region" description="Basic and acidic residues" evidence="1">
    <location>
        <begin position="13"/>
        <end position="24"/>
    </location>
</feature>
<feature type="region of interest" description="Disordered" evidence="1">
    <location>
        <begin position="1"/>
        <end position="39"/>
    </location>
</feature>
<evidence type="ECO:0000259" key="2">
    <source>
        <dbReference type="Pfam" id="PF01636"/>
    </source>
</evidence>
<accession>A0A139I082</accession>
<evidence type="ECO:0000313" key="3">
    <source>
        <dbReference type="EMBL" id="KXT08126.1"/>
    </source>
</evidence>
<dbReference type="InterPro" id="IPR002575">
    <property type="entry name" value="Aminoglycoside_PTrfase"/>
</dbReference>
<evidence type="ECO:0000313" key="4">
    <source>
        <dbReference type="Proteomes" id="UP000073492"/>
    </source>
</evidence>
<protein>
    <recommendedName>
        <fullName evidence="2">Aminoglycoside phosphotransferase domain-containing protein</fullName>
    </recommendedName>
</protein>
<dbReference type="AlphaFoldDB" id="A0A139I082"/>
<dbReference type="STRING" id="113226.A0A139I082"/>
<reference evidence="3 4" key="1">
    <citation type="submission" date="2015-07" db="EMBL/GenBank/DDBJ databases">
        <title>Comparative genomics of the Sigatoka disease complex on banana suggests a link between parallel evolutionary changes in Pseudocercospora fijiensis and Pseudocercospora eumusae and increased virulence on the banana host.</title>
        <authorList>
            <person name="Chang T.-C."/>
            <person name="Salvucci A."/>
            <person name="Crous P.W."/>
            <person name="Stergiopoulos I."/>
        </authorList>
    </citation>
    <scope>NUCLEOTIDE SEQUENCE [LARGE SCALE GENOMIC DNA]</scope>
    <source>
        <strain evidence="3 4">CBS 116634</strain>
    </source>
</reference>
<sequence>MPIRERAKKVIRKTRDLLHSRSELRPTQTTPNPIAEPILREPVLENRDRGKVPFDLHQSTNRRASIPPTSYTSAAEAHQSTESMGVVGDGSDASPQTTTETEADRDEFTEEKYWGPIRDISESKLIELVKDVAASKSTNSLGSEWRVIKKPRGAFNQSYILESDSQQLLNVRVPACGFPSRWNEIDAKLLRDTALGMEWIRRKTDLPIPELVSFDTSLENSIGAPYILMSYLSGRPLSETWPANGDDPTEVHERRLRVLKQLSQFVVSFSSLRFDRFGALGFPIGDDETPSIDEALRLKDTNIFTINRKFFGLPVDRSLAELVATRKQCAESVCEKRRKYHEDRALVKSHRDTSDVSLESKNMPAVVAGYHSLWKLIQDAFLAVACLGTDEPEFALMQSDFNPQNMLVDEDDNIVGLIDFDCTEAIPRQIAWSCVPHWLAADWNDNFMWPAEAGSLHGMMPEDFAVYRAEYCRFLREACAGDEALSDHRFSSKSHIYRACLSSYETFDKIKSFVSNVVVDVLPRNAKSLDCYAERIGEKGFLEGEEAWLKQHLEEFLRPDSRMCMG</sequence>
<feature type="domain" description="Aminoglycoside phosphotransferase" evidence="2">
    <location>
        <begin position="200"/>
        <end position="423"/>
    </location>
</feature>
<dbReference type="PANTHER" id="PTHR21310">
    <property type="entry name" value="AMINOGLYCOSIDE PHOSPHOTRANSFERASE-RELATED-RELATED"/>
    <property type="match status" value="1"/>
</dbReference>
<dbReference type="InterPro" id="IPR051678">
    <property type="entry name" value="AGP_Transferase"/>
</dbReference>
<dbReference type="Pfam" id="PF01636">
    <property type="entry name" value="APH"/>
    <property type="match status" value="1"/>
</dbReference>
<comment type="caution">
    <text evidence="3">The sequence shown here is derived from an EMBL/GenBank/DDBJ whole genome shotgun (WGS) entry which is preliminary data.</text>
</comment>
<dbReference type="OrthoDB" id="10003767at2759"/>
<gene>
    <name evidence="3" type="ORF">AC579_27</name>
</gene>
<evidence type="ECO:0000256" key="1">
    <source>
        <dbReference type="SAM" id="MobiDB-lite"/>
    </source>
</evidence>
<feature type="compositionally biased region" description="Polar residues" evidence="1">
    <location>
        <begin position="57"/>
        <end position="83"/>
    </location>
</feature>